<keyword evidence="3" id="KW-1185">Reference proteome</keyword>
<comment type="caution">
    <text evidence="2">The sequence shown here is derived from an EMBL/GenBank/DDBJ whole genome shotgun (WGS) entry which is preliminary data.</text>
</comment>
<dbReference type="InterPro" id="IPR025510">
    <property type="entry name" value="DUF4397"/>
</dbReference>
<dbReference type="RefSeq" id="WP_165868594.1">
    <property type="nucleotide sequence ID" value="NZ_SMGQ01000014.1"/>
</dbReference>
<organism evidence="2 3">
    <name type="scientific">Natranaerovirga hydrolytica</name>
    <dbReference type="NCBI Taxonomy" id="680378"/>
    <lineage>
        <taxon>Bacteria</taxon>
        <taxon>Bacillati</taxon>
        <taxon>Bacillota</taxon>
        <taxon>Clostridia</taxon>
        <taxon>Lachnospirales</taxon>
        <taxon>Natranaerovirgaceae</taxon>
        <taxon>Natranaerovirga</taxon>
    </lineage>
</organism>
<sequence>MNERRTSYIRLFHASPGAPAVDVYANGETLLGEGLEFGEFTPYIPVRPGEYEIDVVLSDNPEQIVLSTVLDVPEREIYTVAVIGTVPDLEAFVIEDPVQRIPNSRLGLRFVHLSPNAPSVDIALPTGDIIFQDVAYKDIPDYLYVEPDTYSIQVFPTGTEDLVLQVPNMKLKKDRFYTVYAIGLVDDEPPLQVVIPLDGNSYINL</sequence>
<evidence type="ECO:0000313" key="2">
    <source>
        <dbReference type="EMBL" id="TCK92455.1"/>
    </source>
</evidence>
<reference evidence="2 3" key="1">
    <citation type="submission" date="2019-03" db="EMBL/GenBank/DDBJ databases">
        <title>Genomic Encyclopedia of Type Strains, Phase IV (KMG-IV): sequencing the most valuable type-strain genomes for metagenomic binning, comparative biology and taxonomic classification.</title>
        <authorList>
            <person name="Goeker M."/>
        </authorList>
    </citation>
    <scope>NUCLEOTIDE SEQUENCE [LARGE SCALE GENOMIC DNA]</scope>
    <source>
        <strain evidence="2 3">DSM 24176</strain>
    </source>
</reference>
<dbReference type="EMBL" id="SMGQ01000014">
    <property type="protein sequence ID" value="TCK92455.1"/>
    <property type="molecule type" value="Genomic_DNA"/>
</dbReference>
<dbReference type="Proteomes" id="UP000294545">
    <property type="component" value="Unassembled WGS sequence"/>
</dbReference>
<gene>
    <name evidence="2" type="ORF">EDC19_2190</name>
</gene>
<proteinExistence type="predicted"/>
<protein>
    <submittedName>
        <fullName evidence="2">Uncharacterized protein DUF4397</fullName>
    </submittedName>
</protein>
<feature type="domain" description="DUF4397" evidence="1">
    <location>
        <begin position="7"/>
        <end position="123"/>
    </location>
</feature>
<evidence type="ECO:0000259" key="1">
    <source>
        <dbReference type="Pfam" id="PF14344"/>
    </source>
</evidence>
<evidence type="ECO:0000313" key="3">
    <source>
        <dbReference type="Proteomes" id="UP000294545"/>
    </source>
</evidence>
<dbReference type="Pfam" id="PF14344">
    <property type="entry name" value="DUF4397"/>
    <property type="match status" value="1"/>
</dbReference>
<name>A0A4R1MJ63_9FIRM</name>
<dbReference type="AlphaFoldDB" id="A0A4R1MJ63"/>
<accession>A0A4R1MJ63</accession>